<dbReference type="Proteomes" id="UP000054032">
    <property type="component" value="Unassembled WGS sequence"/>
</dbReference>
<evidence type="ECO:0000256" key="1">
    <source>
        <dbReference type="SAM" id="SignalP"/>
    </source>
</evidence>
<name>W6Z382_COCMI</name>
<organism evidence="2 3">
    <name type="scientific">Bipolaris oryzae ATCC 44560</name>
    <dbReference type="NCBI Taxonomy" id="930090"/>
    <lineage>
        <taxon>Eukaryota</taxon>
        <taxon>Fungi</taxon>
        <taxon>Dikarya</taxon>
        <taxon>Ascomycota</taxon>
        <taxon>Pezizomycotina</taxon>
        <taxon>Dothideomycetes</taxon>
        <taxon>Pleosporomycetidae</taxon>
        <taxon>Pleosporales</taxon>
        <taxon>Pleosporineae</taxon>
        <taxon>Pleosporaceae</taxon>
        <taxon>Bipolaris</taxon>
    </lineage>
</organism>
<evidence type="ECO:0008006" key="4">
    <source>
        <dbReference type="Google" id="ProtNLM"/>
    </source>
</evidence>
<keyword evidence="1" id="KW-0732">Signal</keyword>
<evidence type="ECO:0000313" key="2">
    <source>
        <dbReference type="EMBL" id="EUC42119.1"/>
    </source>
</evidence>
<accession>W6Z382</accession>
<feature type="chain" id="PRO_5004889495" description="AA1-like domain-containing protein" evidence="1">
    <location>
        <begin position="19"/>
        <end position="117"/>
    </location>
</feature>
<keyword evidence="3" id="KW-1185">Reference proteome</keyword>
<dbReference type="RefSeq" id="XP_007691359.1">
    <property type="nucleotide sequence ID" value="XM_007693169.1"/>
</dbReference>
<feature type="signal peptide" evidence="1">
    <location>
        <begin position="1"/>
        <end position="18"/>
    </location>
</feature>
<proteinExistence type="predicted"/>
<dbReference type="eggNOG" id="ENOG502RIRZ">
    <property type="taxonomic scope" value="Eukaryota"/>
</dbReference>
<dbReference type="HOGENOM" id="CLU_164229_0_0_1"/>
<reference evidence="2 3" key="1">
    <citation type="journal article" date="2013" name="PLoS Genet.">
        <title>Comparative genome structure, secondary metabolite, and effector coding capacity across Cochliobolus pathogens.</title>
        <authorList>
            <person name="Condon B.J."/>
            <person name="Leng Y."/>
            <person name="Wu D."/>
            <person name="Bushley K.E."/>
            <person name="Ohm R.A."/>
            <person name="Otillar R."/>
            <person name="Martin J."/>
            <person name="Schackwitz W."/>
            <person name="Grimwood J."/>
            <person name="MohdZainudin N."/>
            <person name="Xue C."/>
            <person name="Wang R."/>
            <person name="Manning V.A."/>
            <person name="Dhillon B."/>
            <person name="Tu Z.J."/>
            <person name="Steffenson B.J."/>
            <person name="Salamov A."/>
            <person name="Sun H."/>
            <person name="Lowry S."/>
            <person name="LaButti K."/>
            <person name="Han J."/>
            <person name="Copeland A."/>
            <person name="Lindquist E."/>
            <person name="Barry K."/>
            <person name="Schmutz J."/>
            <person name="Baker S.E."/>
            <person name="Ciuffetti L.M."/>
            <person name="Grigoriev I.V."/>
            <person name="Zhong S."/>
            <person name="Turgeon B.G."/>
        </authorList>
    </citation>
    <scope>NUCLEOTIDE SEQUENCE [LARGE SCALE GENOMIC DNA]</scope>
    <source>
        <strain evidence="2 3">ATCC 44560</strain>
    </source>
</reference>
<gene>
    <name evidence="2" type="ORF">COCMIDRAFT_104327</name>
</gene>
<dbReference type="OrthoDB" id="3677768at2759"/>
<dbReference type="KEGG" id="bor:COCMIDRAFT_104327"/>
<sequence>MFTKTLIGFVAALSAAVALPTTTAGPKQVRMHVFGEDNCNGPATLMSVDADKCYEFAPGIKSLRVVHHDDSIRYNSLNVYSAPNCESGPVLQPILNDGCSAVVAYKAIKLSIDTPKI</sequence>
<evidence type="ECO:0000313" key="3">
    <source>
        <dbReference type="Proteomes" id="UP000054032"/>
    </source>
</evidence>
<protein>
    <recommendedName>
        <fullName evidence="4">AA1-like domain-containing protein</fullName>
    </recommendedName>
</protein>
<dbReference type="GeneID" id="19118490"/>
<dbReference type="EMBL" id="KI964072">
    <property type="protein sequence ID" value="EUC42119.1"/>
    <property type="molecule type" value="Genomic_DNA"/>
</dbReference>
<dbReference type="AlphaFoldDB" id="W6Z382"/>